<sequence length="551" mass="63812">MRREKNHLWNDLGLSRKIMGKTWLPMISLCSFYSLVELGKNLVIPVYFGVLFETFEGSLNVGVRFHAAVLLVSILIYFLDFVCSVAIDPYVEKNMNLSRLTVLRRYHRESWHVLGRKYAQEEQANRLQYGVMGAVYLWSSLIFMIQKAAIVLAVFAVFAGNGKSFFLLLCCFVLSNFIFLMVYDKLCEKKNRIMQEKNSRMEGAAYKVVMQVEDAVLGKMDSLMWMNFESVRREKWRAELKKEIQDSVLEEAQFLTNHMWRIALFDGISGWEGENRLLRGNAMLDIPGMNALIDTEITAMNEMTEPMKRMKLFSAMLSRLNEFLPCSKKDMEISDESSIEKGFMAEEDEILRIENLCFEAEERILLKNISFRLKKGEIVALTGENGSGKTTLLRCICGLYHPSSGRILKKCGGKWTDKDEQRIFAYAPVDNQLYQETVRFNVDTGVMGKREGNHELYKMSGMEEKKETRIERLSQGQQQRVNIMRAMAKEAEIIVLDEPFANLDYRVISQIANYLRTQKKTVICTLHDRELLPYFDRIMRMENGTVSEIIL</sequence>
<dbReference type="EMBL" id="DWXE01000040">
    <property type="protein sequence ID" value="HJB91875.1"/>
    <property type="molecule type" value="Genomic_DNA"/>
</dbReference>
<dbReference type="PANTHER" id="PTHR43553">
    <property type="entry name" value="HEAVY METAL TRANSPORTER"/>
    <property type="match status" value="1"/>
</dbReference>
<dbReference type="GO" id="GO:0042626">
    <property type="term" value="F:ATPase-coupled transmembrane transporter activity"/>
    <property type="evidence" value="ECO:0007669"/>
    <property type="project" value="TreeGrafter"/>
</dbReference>
<evidence type="ECO:0000259" key="12">
    <source>
        <dbReference type="PROSITE" id="PS50893"/>
    </source>
</evidence>
<evidence type="ECO:0000256" key="5">
    <source>
        <dbReference type="ARBA" id="ARBA00022692"/>
    </source>
</evidence>
<evidence type="ECO:0000256" key="8">
    <source>
        <dbReference type="ARBA" id="ARBA00022967"/>
    </source>
</evidence>
<evidence type="ECO:0000256" key="2">
    <source>
        <dbReference type="ARBA" id="ARBA00005417"/>
    </source>
</evidence>
<evidence type="ECO:0000256" key="10">
    <source>
        <dbReference type="ARBA" id="ARBA00023136"/>
    </source>
</evidence>
<feature type="transmembrane region" description="Helical" evidence="11">
    <location>
        <begin position="135"/>
        <end position="159"/>
    </location>
</feature>
<feature type="domain" description="ABC transporter" evidence="12">
    <location>
        <begin position="351"/>
        <end position="551"/>
    </location>
</feature>
<dbReference type="SUPFAM" id="SSF90123">
    <property type="entry name" value="ABC transporter transmembrane region"/>
    <property type="match status" value="1"/>
</dbReference>
<dbReference type="SUPFAM" id="SSF52540">
    <property type="entry name" value="P-loop containing nucleoside triphosphate hydrolases"/>
    <property type="match status" value="1"/>
</dbReference>
<evidence type="ECO:0000256" key="7">
    <source>
        <dbReference type="ARBA" id="ARBA00022840"/>
    </source>
</evidence>
<comment type="caution">
    <text evidence="13">The sequence shown here is derived from an EMBL/GenBank/DDBJ whole genome shotgun (WGS) entry which is preliminary data.</text>
</comment>
<dbReference type="InterPro" id="IPR050095">
    <property type="entry name" value="ECF_ABC_transporter_ATP-bd"/>
</dbReference>
<organism evidence="13 14">
    <name type="scientific">Candidatus Eisenbergiella merdigallinarum</name>
    <dbReference type="NCBI Taxonomy" id="2838552"/>
    <lineage>
        <taxon>Bacteria</taxon>
        <taxon>Bacillati</taxon>
        <taxon>Bacillota</taxon>
        <taxon>Clostridia</taxon>
        <taxon>Lachnospirales</taxon>
        <taxon>Lachnospiraceae</taxon>
        <taxon>Eisenbergiella</taxon>
    </lineage>
</organism>
<comment type="subcellular location">
    <subcellularLocation>
        <location evidence="1">Cell membrane</location>
        <topology evidence="1">Multi-pass membrane protein</topology>
    </subcellularLocation>
</comment>
<keyword evidence="3" id="KW-0813">Transport</keyword>
<keyword evidence="9 11" id="KW-1133">Transmembrane helix</keyword>
<dbReference type="AlphaFoldDB" id="A0A9D2MTR7"/>
<keyword evidence="4" id="KW-1003">Cell membrane</keyword>
<dbReference type="CDD" id="cd03225">
    <property type="entry name" value="ABC_cobalt_CbiO_domain1"/>
    <property type="match status" value="1"/>
</dbReference>
<keyword evidence="8" id="KW-1278">Translocase</keyword>
<keyword evidence="7 13" id="KW-0067">ATP-binding</keyword>
<evidence type="ECO:0000256" key="6">
    <source>
        <dbReference type="ARBA" id="ARBA00022741"/>
    </source>
</evidence>
<dbReference type="PROSITE" id="PS50893">
    <property type="entry name" value="ABC_TRANSPORTER_2"/>
    <property type="match status" value="1"/>
</dbReference>
<dbReference type="InterPro" id="IPR003439">
    <property type="entry name" value="ABC_transporter-like_ATP-bd"/>
</dbReference>
<reference evidence="13" key="1">
    <citation type="journal article" date="2021" name="PeerJ">
        <title>Extensive microbial diversity within the chicken gut microbiome revealed by metagenomics and culture.</title>
        <authorList>
            <person name="Gilroy R."/>
            <person name="Ravi A."/>
            <person name="Getino M."/>
            <person name="Pursley I."/>
            <person name="Horton D.L."/>
            <person name="Alikhan N.F."/>
            <person name="Baker D."/>
            <person name="Gharbi K."/>
            <person name="Hall N."/>
            <person name="Watson M."/>
            <person name="Adriaenssens E.M."/>
            <person name="Foster-Nyarko E."/>
            <person name="Jarju S."/>
            <person name="Secka A."/>
            <person name="Antonio M."/>
            <person name="Oren A."/>
            <person name="Chaudhuri R.R."/>
            <person name="La Ragione R."/>
            <person name="Hildebrand F."/>
            <person name="Pallen M.J."/>
        </authorList>
    </citation>
    <scope>NUCLEOTIDE SEQUENCE</scope>
    <source>
        <strain evidence="13">USAMLcec3-2134</strain>
    </source>
</reference>
<dbReference type="InterPro" id="IPR015856">
    <property type="entry name" value="ABC_transpr_CbiO/EcfA_su"/>
</dbReference>
<proteinExistence type="inferred from homology"/>
<dbReference type="GO" id="GO:0005524">
    <property type="term" value="F:ATP binding"/>
    <property type="evidence" value="ECO:0007669"/>
    <property type="project" value="UniProtKB-KW"/>
</dbReference>
<keyword evidence="5 11" id="KW-0812">Transmembrane</keyword>
<dbReference type="PANTHER" id="PTHR43553:SF3">
    <property type="entry name" value="ABC TRANSPORTER ATP-BINDING PROTEIN MODF"/>
    <property type="match status" value="1"/>
</dbReference>
<protein>
    <submittedName>
        <fullName evidence="13">ATP-binding cassette domain-containing protein</fullName>
    </submittedName>
</protein>
<dbReference type="Proteomes" id="UP000886883">
    <property type="component" value="Unassembled WGS sequence"/>
</dbReference>
<dbReference type="GO" id="GO:0016887">
    <property type="term" value="F:ATP hydrolysis activity"/>
    <property type="evidence" value="ECO:0007669"/>
    <property type="project" value="InterPro"/>
</dbReference>
<evidence type="ECO:0000256" key="9">
    <source>
        <dbReference type="ARBA" id="ARBA00022989"/>
    </source>
</evidence>
<evidence type="ECO:0000256" key="11">
    <source>
        <dbReference type="SAM" id="Phobius"/>
    </source>
</evidence>
<feature type="transmembrane region" description="Helical" evidence="11">
    <location>
        <begin position="165"/>
        <end position="183"/>
    </location>
</feature>
<evidence type="ECO:0000313" key="13">
    <source>
        <dbReference type="EMBL" id="HJB91875.1"/>
    </source>
</evidence>
<dbReference type="Gene3D" id="3.40.50.300">
    <property type="entry name" value="P-loop containing nucleotide triphosphate hydrolases"/>
    <property type="match status" value="1"/>
</dbReference>
<name>A0A9D2MTR7_9FIRM</name>
<dbReference type="GO" id="GO:0043190">
    <property type="term" value="C:ATP-binding cassette (ABC) transporter complex"/>
    <property type="evidence" value="ECO:0007669"/>
    <property type="project" value="TreeGrafter"/>
</dbReference>
<keyword evidence="6" id="KW-0547">Nucleotide-binding</keyword>
<feature type="transmembrane region" description="Helical" evidence="11">
    <location>
        <begin position="68"/>
        <end position="91"/>
    </location>
</feature>
<comment type="similarity">
    <text evidence="2">Belongs to the ABC transporter superfamily.</text>
</comment>
<reference evidence="13" key="2">
    <citation type="submission" date="2021-04" db="EMBL/GenBank/DDBJ databases">
        <authorList>
            <person name="Gilroy R."/>
        </authorList>
    </citation>
    <scope>NUCLEOTIDE SEQUENCE</scope>
    <source>
        <strain evidence="13">USAMLcec3-2134</strain>
    </source>
</reference>
<dbReference type="InterPro" id="IPR003593">
    <property type="entry name" value="AAA+_ATPase"/>
</dbReference>
<dbReference type="InterPro" id="IPR036640">
    <property type="entry name" value="ABC1_TM_sf"/>
</dbReference>
<dbReference type="InterPro" id="IPR027417">
    <property type="entry name" value="P-loop_NTPase"/>
</dbReference>
<dbReference type="SMART" id="SM00382">
    <property type="entry name" value="AAA"/>
    <property type="match status" value="1"/>
</dbReference>
<evidence type="ECO:0000256" key="3">
    <source>
        <dbReference type="ARBA" id="ARBA00022448"/>
    </source>
</evidence>
<dbReference type="Gene3D" id="1.20.1560.10">
    <property type="entry name" value="ABC transporter type 1, transmembrane domain"/>
    <property type="match status" value="1"/>
</dbReference>
<evidence type="ECO:0000256" key="1">
    <source>
        <dbReference type="ARBA" id="ARBA00004651"/>
    </source>
</evidence>
<evidence type="ECO:0000256" key="4">
    <source>
        <dbReference type="ARBA" id="ARBA00022475"/>
    </source>
</evidence>
<gene>
    <name evidence="13" type="ORF">H9763_10505</name>
</gene>
<keyword evidence="10 11" id="KW-0472">Membrane</keyword>
<dbReference type="Pfam" id="PF00005">
    <property type="entry name" value="ABC_tran"/>
    <property type="match status" value="1"/>
</dbReference>
<evidence type="ECO:0000313" key="14">
    <source>
        <dbReference type="Proteomes" id="UP000886883"/>
    </source>
</evidence>
<accession>A0A9D2MTR7</accession>